<protein>
    <submittedName>
        <fullName evidence="1">Uncharacterized protein</fullName>
    </submittedName>
</protein>
<keyword evidence="2" id="KW-1185">Reference proteome</keyword>
<gene>
    <name evidence="1" type="ORF">P872_16050</name>
</gene>
<sequence>MAQIVRLQKGQLIDPSFRMGQSGKKKHPHKMRMFFNHYPIKILNL</sequence>
<evidence type="ECO:0000313" key="1">
    <source>
        <dbReference type="EMBL" id="ERM83355.1"/>
    </source>
</evidence>
<organism evidence="1 2">
    <name type="scientific">Rhodonellum psychrophilum GCM71 = DSM 17998</name>
    <dbReference type="NCBI Taxonomy" id="1123057"/>
    <lineage>
        <taxon>Bacteria</taxon>
        <taxon>Pseudomonadati</taxon>
        <taxon>Bacteroidota</taxon>
        <taxon>Cytophagia</taxon>
        <taxon>Cytophagales</taxon>
        <taxon>Cytophagaceae</taxon>
        <taxon>Rhodonellum</taxon>
    </lineage>
</organism>
<dbReference type="AlphaFoldDB" id="U5BS11"/>
<accession>U5BS11</accession>
<dbReference type="EMBL" id="AWXR01000014">
    <property type="protein sequence ID" value="ERM83355.1"/>
    <property type="molecule type" value="Genomic_DNA"/>
</dbReference>
<dbReference type="Proteomes" id="UP000016843">
    <property type="component" value="Unassembled WGS sequence"/>
</dbReference>
<reference evidence="1 2" key="1">
    <citation type="journal article" date="2013" name="Genome Announc.">
        <title>Draft Genome Sequence of the Psychrophilic and Alkaliphilic Rhodonellum psychrophilum Strain GCM71T.</title>
        <authorList>
            <person name="Hauptmann A.L."/>
            <person name="Glaring M.A."/>
            <person name="Hallin P.F."/>
            <person name="Prieme A."/>
            <person name="Stougaard P."/>
        </authorList>
    </citation>
    <scope>NUCLEOTIDE SEQUENCE [LARGE SCALE GENOMIC DNA]</scope>
    <source>
        <strain evidence="1 2">GCM71</strain>
    </source>
</reference>
<evidence type="ECO:0000313" key="2">
    <source>
        <dbReference type="Proteomes" id="UP000016843"/>
    </source>
</evidence>
<proteinExistence type="predicted"/>
<name>U5BS11_9BACT</name>
<comment type="caution">
    <text evidence="1">The sequence shown here is derived from an EMBL/GenBank/DDBJ whole genome shotgun (WGS) entry which is preliminary data.</text>
</comment>